<keyword evidence="6 7" id="KW-0472">Membrane</keyword>
<dbReference type="SUPFAM" id="SSF103473">
    <property type="entry name" value="MFS general substrate transporter"/>
    <property type="match status" value="1"/>
</dbReference>
<feature type="transmembrane region" description="Helical" evidence="7">
    <location>
        <begin position="301"/>
        <end position="327"/>
    </location>
</feature>
<dbReference type="InterPro" id="IPR036259">
    <property type="entry name" value="MFS_trans_sf"/>
</dbReference>
<feature type="transmembrane region" description="Helical" evidence="7">
    <location>
        <begin position="57"/>
        <end position="75"/>
    </location>
</feature>
<dbReference type="Gene3D" id="1.20.1720.10">
    <property type="entry name" value="Multidrug resistance protein D"/>
    <property type="match status" value="1"/>
</dbReference>
<dbReference type="RefSeq" id="WP_150929891.1">
    <property type="nucleotide sequence ID" value="NZ_VYTZ01000001.1"/>
</dbReference>
<organism evidence="9 10">
    <name type="scientific">Microbispora cellulosiformans</name>
    <dbReference type="NCBI Taxonomy" id="2614688"/>
    <lineage>
        <taxon>Bacteria</taxon>
        <taxon>Bacillati</taxon>
        <taxon>Actinomycetota</taxon>
        <taxon>Actinomycetes</taxon>
        <taxon>Streptosporangiales</taxon>
        <taxon>Streptosporangiaceae</taxon>
        <taxon>Microbispora</taxon>
    </lineage>
</organism>
<feature type="transmembrane region" description="Helical" evidence="7">
    <location>
        <begin position="275"/>
        <end position="295"/>
    </location>
</feature>
<evidence type="ECO:0000256" key="1">
    <source>
        <dbReference type="ARBA" id="ARBA00004651"/>
    </source>
</evidence>
<dbReference type="InterPro" id="IPR011701">
    <property type="entry name" value="MFS"/>
</dbReference>
<dbReference type="EMBL" id="VYTZ01000001">
    <property type="protein sequence ID" value="KAA9381321.1"/>
    <property type="molecule type" value="Genomic_DNA"/>
</dbReference>
<dbReference type="PANTHER" id="PTHR42718">
    <property type="entry name" value="MAJOR FACILITATOR SUPERFAMILY MULTIDRUG TRANSPORTER MFSC"/>
    <property type="match status" value="1"/>
</dbReference>
<reference evidence="9 10" key="1">
    <citation type="submission" date="2019-09" db="EMBL/GenBank/DDBJ databases">
        <title>Screening of Novel Bioactive Compounds from Soil-Associated.</title>
        <authorList>
            <person name="Gong X."/>
        </authorList>
    </citation>
    <scope>NUCLEOTIDE SEQUENCE [LARGE SCALE GENOMIC DNA]</scope>
    <source>
        <strain evidence="9 10">Gxj-6</strain>
    </source>
</reference>
<proteinExistence type="predicted"/>
<feature type="domain" description="Major facilitator superfamily (MFS) profile" evidence="8">
    <location>
        <begin position="21"/>
        <end position="480"/>
    </location>
</feature>
<name>A0A5J5K8K7_9ACTN</name>
<accession>A0A5J5K8K7</accession>
<feature type="transmembrane region" description="Helical" evidence="7">
    <location>
        <begin position="87"/>
        <end position="105"/>
    </location>
</feature>
<dbReference type="CDD" id="cd17321">
    <property type="entry name" value="MFS_MMR_MDR_like"/>
    <property type="match status" value="1"/>
</dbReference>
<dbReference type="Proteomes" id="UP000327011">
    <property type="component" value="Unassembled WGS sequence"/>
</dbReference>
<evidence type="ECO:0000313" key="9">
    <source>
        <dbReference type="EMBL" id="KAA9381321.1"/>
    </source>
</evidence>
<feature type="transmembrane region" description="Helical" evidence="7">
    <location>
        <begin position="149"/>
        <end position="171"/>
    </location>
</feature>
<sequence>MLTHPSTRTVPDGIRGKSLIALSVVVAFWALIMVDEMVISISLAGIGQALQMSQTELSWVVNAYLLPYGGLLLLGGRAGDILGKRRVFVAGVAFYTAGCLARALAPDAWLVIAARGAQGVGAALATPCVLALIVSMFEEGPLRRRAISAYTVAGGAGAAVGLMLVGLLGTISSWRVVLLPSAVFGLVLLVLGPMVIAETPRRPGRFDFAGALSATLGVVAIVYGLTTSQGGDWLNGWVIGSVVAGLVLLALFVLISRRARQPLLDLRLFADRSRVGAYLVLMITPGAQIGLFFYLSQYFQIVLGYSTLTTAFAFLAVSVGMTGAASLAVRLEPRIGGRMVVLIGAVLLLISNAWLLRMDIGDGYWTGVLPSLVLVGAGVAMAIIPAFSRATSGVESEDAGAASSVVSMVQNVGSSLALAVIVVIATAASTRATEHPPAGLSKEALDGYVFSQGMQATFLTGAGFAVAALLAALLIGRSRTS</sequence>
<feature type="transmembrane region" description="Helical" evidence="7">
    <location>
        <begin position="339"/>
        <end position="356"/>
    </location>
</feature>
<dbReference type="InterPro" id="IPR020846">
    <property type="entry name" value="MFS_dom"/>
</dbReference>
<evidence type="ECO:0000259" key="8">
    <source>
        <dbReference type="PROSITE" id="PS50850"/>
    </source>
</evidence>
<feature type="transmembrane region" description="Helical" evidence="7">
    <location>
        <begin position="177"/>
        <end position="196"/>
    </location>
</feature>
<dbReference type="Pfam" id="PF07690">
    <property type="entry name" value="MFS_1"/>
    <property type="match status" value="1"/>
</dbReference>
<evidence type="ECO:0000256" key="2">
    <source>
        <dbReference type="ARBA" id="ARBA00022448"/>
    </source>
</evidence>
<dbReference type="GO" id="GO:0022857">
    <property type="term" value="F:transmembrane transporter activity"/>
    <property type="evidence" value="ECO:0007669"/>
    <property type="project" value="InterPro"/>
</dbReference>
<feature type="transmembrane region" description="Helical" evidence="7">
    <location>
        <begin position="408"/>
        <end position="428"/>
    </location>
</feature>
<dbReference type="Gene3D" id="1.20.1250.20">
    <property type="entry name" value="MFS general substrate transporter like domains"/>
    <property type="match status" value="1"/>
</dbReference>
<keyword evidence="5 7" id="KW-1133">Transmembrane helix</keyword>
<evidence type="ECO:0000256" key="7">
    <source>
        <dbReference type="SAM" id="Phobius"/>
    </source>
</evidence>
<evidence type="ECO:0000256" key="6">
    <source>
        <dbReference type="ARBA" id="ARBA00023136"/>
    </source>
</evidence>
<dbReference type="PANTHER" id="PTHR42718:SF46">
    <property type="entry name" value="BLR6921 PROTEIN"/>
    <property type="match status" value="1"/>
</dbReference>
<comment type="caution">
    <text evidence="9">The sequence shown here is derived from an EMBL/GenBank/DDBJ whole genome shotgun (WGS) entry which is preliminary data.</text>
</comment>
<dbReference type="AlphaFoldDB" id="A0A5J5K8K7"/>
<evidence type="ECO:0000256" key="3">
    <source>
        <dbReference type="ARBA" id="ARBA00022475"/>
    </source>
</evidence>
<keyword evidence="10" id="KW-1185">Reference proteome</keyword>
<feature type="transmembrane region" description="Helical" evidence="7">
    <location>
        <begin position="20"/>
        <end position="45"/>
    </location>
</feature>
<comment type="subcellular location">
    <subcellularLocation>
        <location evidence="1">Cell membrane</location>
        <topology evidence="1">Multi-pass membrane protein</topology>
    </subcellularLocation>
</comment>
<feature type="transmembrane region" description="Helical" evidence="7">
    <location>
        <begin position="208"/>
        <end position="225"/>
    </location>
</feature>
<evidence type="ECO:0000313" key="10">
    <source>
        <dbReference type="Proteomes" id="UP000327011"/>
    </source>
</evidence>
<feature type="transmembrane region" description="Helical" evidence="7">
    <location>
        <begin position="368"/>
        <end position="387"/>
    </location>
</feature>
<keyword evidence="2" id="KW-0813">Transport</keyword>
<feature type="transmembrane region" description="Helical" evidence="7">
    <location>
        <begin position="448"/>
        <end position="475"/>
    </location>
</feature>
<keyword evidence="3" id="KW-1003">Cell membrane</keyword>
<dbReference type="PROSITE" id="PS50850">
    <property type="entry name" value="MFS"/>
    <property type="match status" value="1"/>
</dbReference>
<keyword evidence="4 7" id="KW-0812">Transmembrane</keyword>
<dbReference type="GO" id="GO:0005886">
    <property type="term" value="C:plasma membrane"/>
    <property type="evidence" value="ECO:0007669"/>
    <property type="project" value="UniProtKB-SubCell"/>
</dbReference>
<feature type="transmembrane region" description="Helical" evidence="7">
    <location>
        <begin position="237"/>
        <end position="255"/>
    </location>
</feature>
<evidence type="ECO:0000256" key="4">
    <source>
        <dbReference type="ARBA" id="ARBA00022692"/>
    </source>
</evidence>
<feature type="transmembrane region" description="Helical" evidence="7">
    <location>
        <begin position="117"/>
        <end position="137"/>
    </location>
</feature>
<gene>
    <name evidence="9" type="ORF">F5972_00215</name>
</gene>
<evidence type="ECO:0000256" key="5">
    <source>
        <dbReference type="ARBA" id="ARBA00022989"/>
    </source>
</evidence>
<protein>
    <submittedName>
        <fullName evidence="9">MFS transporter</fullName>
    </submittedName>
</protein>